<evidence type="ECO:0000256" key="1">
    <source>
        <dbReference type="SAM" id="Phobius"/>
    </source>
</evidence>
<evidence type="ECO:0000313" key="3">
    <source>
        <dbReference type="Proteomes" id="UP000266673"/>
    </source>
</evidence>
<keyword evidence="3" id="KW-1185">Reference proteome</keyword>
<organism evidence="2 3">
    <name type="scientific">Gigaspora rosea</name>
    <dbReference type="NCBI Taxonomy" id="44941"/>
    <lineage>
        <taxon>Eukaryota</taxon>
        <taxon>Fungi</taxon>
        <taxon>Fungi incertae sedis</taxon>
        <taxon>Mucoromycota</taxon>
        <taxon>Glomeromycotina</taxon>
        <taxon>Glomeromycetes</taxon>
        <taxon>Diversisporales</taxon>
        <taxon>Gigasporaceae</taxon>
        <taxon>Gigaspora</taxon>
    </lineage>
</organism>
<dbReference type="AlphaFoldDB" id="A0A397VZJ5"/>
<keyword evidence="1" id="KW-1133">Transmembrane helix</keyword>
<feature type="transmembrane region" description="Helical" evidence="1">
    <location>
        <begin position="43"/>
        <end position="61"/>
    </location>
</feature>
<keyword evidence="1" id="KW-0812">Transmembrane</keyword>
<dbReference type="EMBL" id="QKWP01000216">
    <property type="protein sequence ID" value="RIB24436.1"/>
    <property type="molecule type" value="Genomic_DNA"/>
</dbReference>
<evidence type="ECO:0000313" key="2">
    <source>
        <dbReference type="EMBL" id="RIB24436.1"/>
    </source>
</evidence>
<accession>A0A397VZJ5</accession>
<gene>
    <name evidence="2" type="ORF">C2G38_2168553</name>
</gene>
<reference evidence="2 3" key="1">
    <citation type="submission" date="2018-06" db="EMBL/GenBank/DDBJ databases">
        <title>Comparative genomics reveals the genomic features of Rhizophagus irregularis, R. cerebriforme, R. diaphanum and Gigaspora rosea, and their symbiotic lifestyle signature.</title>
        <authorList>
            <person name="Morin E."/>
            <person name="San Clemente H."/>
            <person name="Chen E.C.H."/>
            <person name="De La Providencia I."/>
            <person name="Hainaut M."/>
            <person name="Kuo A."/>
            <person name="Kohler A."/>
            <person name="Murat C."/>
            <person name="Tang N."/>
            <person name="Roy S."/>
            <person name="Loubradou J."/>
            <person name="Henrissat B."/>
            <person name="Grigoriev I.V."/>
            <person name="Corradi N."/>
            <person name="Roux C."/>
            <person name="Martin F.M."/>
        </authorList>
    </citation>
    <scope>NUCLEOTIDE SEQUENCE [LARGE SCALE GENOMIC DNA]</scope>
    <source>
        <strain evidence="2 3">DAOM 194757</strain>
    </source>
</reference>
<proteinExistence type="predicted"/>
<protein>
    <submittedName>
        <fullName evidence="2">Uncharacterized protein</fullName>
    </submittedName>
</protein>
<dbReference type="Proteomes" id="UP000266673">
    <property type="component" value="Unassembled WGS sequence"/>
</dbReference>
<sequence>MTYIPEFIRIITEIENGIAIDDPTDDDTEEEFEDETDKETDNIFIFILMYRTIYVIFKLIYDDKSALNFKRFKR</sequence>
<comment type="caution">
    <text evidence="2">The sequence shown here is derived from an EMBL/GenBank/DDBJ whole genome shotgun (WGS) entry which is preliminary data.</text>
</comment>
<keyword evidence="1" id="KW-0472">Membrane</keyword>
<name>A0A397VZJ5_9GLOM</name>